<feature type="compositionally biased region" description="Polar residues" evidence="1">
    <location>
        <begin position="295"/>
        <end position="307"/>
    </location>
</feature>
<feature type="compositionally biased region" description="Basic and acidic residues" evidence="1">
    <location>
        <begin position="259"/>
        <end position="268"/>
    </location>
</feature>
<evidence type="ECO:0000313" key="4">
    <source>
        <dbReference type="Proteomes" id="UP001307849"/>
    </source>
</evidence>
<feature type="compositionally biased region" description="Basic residues" evidence="1">
    <location>
        <begin position="331"/>
        <end position="340"/>
    </location>
</feature>
<feature type="chain" id="PRO_5042922256" evidence="2">
    <location>
        <begin position="23"/>
        <end position="340"/>
    </location>
</feature>
<dbReference type="Pfam" id="PF11327">
    <property type="entry name" value="Egh16-like"/>
    <property type="match status" value="1"/>
</dbReference>
<name>A0AAN8RV92_9PEZI</name>
<dbReference type="InterPro" id="IPR021476">
    <property type="entry name" value="Egh16-like"/>
</dbReference>
<feature type="signal peptide" evidence="2">
    <location>
        <begin position="1"/>
        <end position="22"/>
    </location>
</feature>
<feature type="region of interest" description="Disordered" evidence="1">
    <location>
        <begin position="243"/>
        <end position="340"/>
    </location>
</feature>
<evidence type="ECO:0000256" key="1">
    <source>
        <dbReference type="SAM" id="MobiDB-lite"/>
    </source>
</evidence>
<proteinExistence type="predicted"/>
<keyword evidence="2" id="KW-0732">Signal</keyword>
<reference evidence="3 4" key="1">
    <citation type="submission" date="2019-10" db="EMBL/GenBank/DDBJ databases">
        <authorList>
            <person name="Palmer J.M."/>
        </authorList>
    </citation>
    <scope>NUCLEOTIDE SEQUENCE [LARGE SCALE GENOMIC DNA]</scope>
    <source>
        <strain evidence="3 4">TWF506</strain>
    </source>
</reference>
<keyword evidence="4" id="KW-1185">Reference proteome</keyword>
<dbReference type="PANTHER" id="PTHR34618">
    <property type="entry name" value="SURFACE PROTEIN MAS1, PUTATIVE-RELATED"/>
    <property type="match status" value="1"/>
</dbReference>
<organism evidence="3 4">
    <name type="scientific">Arthrobotrys conoides</name>
    <dbReference type="NCBI Taxonomy" id="74498"/>
    <lineage>
        <taxon>Eukaryota</taxon>
        <taxon>Fungi</taxon>
        <taxon>Dikarya</taxon>
        <taxon>Ascomycota</taxon>
        <taxon>Pezizomycotina</taxon>
        <taxon>Orbiliomycetes</taxon>
        <taxon>Orbiliales</taxon>
        <taxon>Orbiliaceae</taxon>
        <taxon>Arthrobotrys</taxon>
    </lineage>
</organism>
<sequence length="340" mass="37753">MHFSTLSGSIALLFAGAQMVSAHGALVDAYGDADPSVRGYGLGYGHDTERKGTWLFPHQKDVPVFSNKIVHDKWWNHYNADGCGICVDSVAGWYQKNHPKMWDPKITGEKERWAFLWKVSPSPDAYILADKGIEYLNWLEKTGKTRLNRVTGENLKSGIPKVTAGGNLNVMNYQINLDGAGPFNCKISYHGAPNRWTKNLSVTKNCPGSFGAQDICLVRCENNADNGSFGGCIPVQQIRPIKKPAKQGEKVQYGQGYRPDPKKEDAKKPAPRPKAPANKKPTKEEIKAAMGGESYDNNVANDLQNEGINDEDKNNLRAAYKNKNPINNYGYRRKLRARQG</sequence>
<evidence type="ECO:0000313" key="3">
    <source>
        <dbReference type="EMBL" id="KAK6516630.1"/>
    </source>
</evidence>
<dbReference type="AlphaFoldDB" id="A0AAN8RV92"/>
<comment type="caution">
    <text evidence="3">The sequence shown here is derived from an EMBL/GenBank/DDBJ whole genome shotgun (WGS) entry which is preliminary data.</text>
</comment>
<dbReference type="EMBL" id="JAVHJM010000003">
    <property type="protein sequence ID" value="KAK6516630.1"/>
    <property type="molecule type" value="Genomic_DNA"/>
</dbReference>
<dbReference type="Proteomes" id="UP001307849">
    <property type="component" value="Unassembled WGS sequence"/>
</dbReference>
<accession>A0AAN8RV92</accession>
<protein>
    <submittedName>
        <fullName evidence="3">Uncharacterized protein</fullName>
    </submittedName>
</protein>
<gene>
    <name evidence="3" type="ORF">TWF506_006529</name>
</gene>
<evidence type="ECO:0000256" key="2">
    <source>
        <dbReference type="SAM" id="SignalP"/>
    </source>
</evidence>
<dbReference type="PANTHER" id="PTHR34618:SF4">
    <property type="entry name" value="CAS1"/>
    <property type="match status" value="1"/>
</dbReference>